<keyword evidence="10 12" id="KW-0406">Ion transport</keyword>
<protein>
    <recommendedName>
        <fullName evidence="12">Trk system potassium uptake protein</fullName>
    </recommendedName>
</protein>
<sequence length="474" mass="52070">MGFSGVMLIPASVALIYGDGGGKTFMESFAIFLALGVTLWWLCHNHKEQLRARDGFLIVVAFWVVMGLLGAVPFLLSEHLHISVNSAIFESFSGFTTTGATVLTNLDSLPHAILFYRQLTNWFGGMGVIVLMVAVLPLLGVGGNQIYHAESSGVEMKNDKLRPRISEVAKLLWLCYFFFTALCAISYWLAGMNWFDAISHSFATLSNGGFSTHNASLPYFNSSAIYVISAIFMLVGGCNFNLHIIALSHFPHKTTLTTYWKDPEFRFFVFLQAAFIIIFSLGLYIHFNNISLTQAFVKGSAQVTTMSMNCGYSVYNIDDLPPFLSMLLVFACLLGGCAGSTSGGLKMIRALVLWLQGKRELLMLIHPNIIHPVKLGDNVVPRRALENIWAFLIVYILVFWLCVFGAIACGMGGFDAIGAVISTITNTGPGLGSTSENFSSVPDASKLVFSFAMVAGRLEFFSLLVVFMPAFWKK</sequence>
<evidence type="ECO:0000256" key="5">
    <source>
        <dbReference type="ARBA" id="ARBA00022519"/>
    </source>
</evidence>
<keyword evidence="16" id="KW-1185">Reference proteome</keyword>
<feature type="transmembrane region" description="Helical" evidence="14">
    <location>
        <begin position="55"/>
        <end position="76"/>
    </location>
</feature>
<keyword evidence="13" id="KW-0479">Metal-binding</keyword>
<dbReference type="PANTHER" id="PTHR32024">
    <property type="entry name" value="TRK SYSTEM POTASSIUM UPTAKE PROTEIN TRKG-RELATED"/>
    <property type="match status" value="1"/>
</dbReference>
<dbReference type="Pfam" id="PF02386">
    <property type="entry name" value="TrkH"/>
    <property type="match status" value="1"/>
</dbReference>
<dbReference type="InterPro" id="IPR004772">
    <property type="entry name" value="TrkH"/>
</dbReference>
<feature type="transmembrane region" description="Helical" evidence="14">
    <location>
        <begin position="323"/>
        <end position="345"/>
    </location>
</feature>
<comment type="subcellular location">
    <subcellularLocation>
        <location evidence="1 12">Cell inner membrane</location>
        <topology evidence="1 12">Multi-pass membrane protein</topology>
    </subcellularLocation>
</comment>
<feature type="binding site" evidence="13">
    <location>
        <position position="98"/>
    </location>
    <ligand>
        <name>K(+)</name>
        <dbReference type="ChEBI" id="CHEBI:29103"/>
    </ligand>
</feature>
<feature type="transmembrane region" description="Helical" evidence="14">
    <location>
        <begin position="388"/>
        <end position="408"/>
    </location>
</feature>
<evidence type="ECO:0000256" key="14">
    <source>
        <dbReference type="SAM" id="Phobius"/>
    </source>
</evidence>
<feature type="transmembrane region" description="Helical" evidence="14">
    <location>
        <begin position="168"/>
        <end position="190"/>
    </location>
</feature>
<feature type="transmembrane region" description="Helical" evidence="14">
    <location>
        <begin position="447"/>
        <end position="472"/>
    </location>
</feature>
<dbReference type="GO" id="GO:0046872">
    <property type="term" value="F:metal ion binding"/>
    <property type="evidence" value="ECO:0007669"/>
    <property type="project" value="UniProtKB-KW"/>
</dbReference>
<evidence type="ECO:0000256" key="12">
    <source>
        <dbReference type="PIRNR" id="PIRNR006247"/>
    </source>
</evidence>
<feature type="binding site" evidence="13">
    <location>
        <position position="208"/>
    </location>
    <ligand>
        <name>K(+)</name>
        <dbReference type="ChEBI" id="CHEBI:29103"/>
    </ligand>
</feature>
<evidence type="ECO:0000256" key="10">
    <source>
        <dbReference type="ARBA" id="ARBA00023065"/>
    </source>
</evidence>
<evidence type="ECO:0000256" key="4">
    <source>
        <dbReference type="ARBA" id="ARBA00022475"/>
    </source>
</evidence>
<evidence type="ECO:0000313" key="16">
    <source>
        <dbReference type="Proteomes" id="UP000279799"/>
    </source>
</evidence>
<evidence type="ECO:0000256" key="1">
    <source>
        <dbReference type="ARBA" id="ARBA00004429"/>
    </source>
</evidence>
<evidence type="ECO:0000256" key="7">
    <source>
        <dbReference type="ARBA" id="ARBA00022692"/>
    </source>
</evidence>
<dbReference type="NCBIfam" id="TIGR00933">
    <property type="entry name" value="2a38"/>
    <property type="match status" value="1"/>
</dbReference>
<dbReference type="InterPro" id="IPR003445">
    <property type="entry name" value="Cat_transpt"/>
</dbReference>
<feature type="transmembrane region" description="Helical" evidence="14">
    <location>
        <begin position="24"/>
        <end position="43"/>
    </location>
</feature>
<keyword evidence="6 12" id="KW-0633">Potassium transport</keyword>
<feature type="transmembrane region" description="Helical" evidence="14">
    <location>
        <begin position="267"/>
        <end position="287"/>
    </location>
</feature>
<evidence type="ECO:0000256" key="3">
    <source>
        <dbReference type="ARBA" id="ARBA00022448"/>
    </source>
</evidence>
<dbReference type="GO" id="GO:0015379">
    <property type="term" value="F:potassium:chloride symporter activity"/>
    <property type="evidence" value="ECO:0007669"/>
    <property type="project" value="InterPro"/>
</dbReference>
<gene>
    <name evidence="15" type="primary">trkG</name>
    <name evidence="15" type="ORF">NCTC12871_00708</name>
</gene>
<accession>A0A448TTV0</accession>
<keyword evidence="3 12" id="KW-0813">Transport</keyword>
<dbReference type="PANTHER" id="PTHR32024:SF2">
    <property type="entry name" value="TRK SYSTEM POTASSIUM UPTAKE PROTEIN TRKG-RELATED"/>
    <property type="match status" value="1"/>
</dbReference>
<keyword evidence="11 12" id="KW-0472">Membrane</keyword>
<evidence type="ECO:0000256" key="6">
    <source>
        <dbReference type="ARBA" id="ARBA00022538"/>
    </source>
</evidence>
<keyword evidence="5 12" id="KW-0997">Cell inner membrane</keyword>
<evidence type="ECO:0000256" key="8">
    <source>
        <dbReference type="ARBA" id="ARBA00022958"/>
    </source>
</evidence>
<dbReference type="EMBL" id="LR134510">
    <property type="protein sequence ID" value="VEJ09263.1"/>
    <property type="molecule type" value="Genomic_DNA"/>
</dbReference>
<keyword evidence="7 14" id="KW-0812">Transmembrane</keyword>
<dbReference type="KEGG" id="adp:NCTC12871_00708"/>
<proteinExistence type="inferred from homology"/>
<feature type="binding site" evidence="13">
    <location>
        <position position="426"/>
    </location>
    <ligand>
        <name>K(+)</name>
        <dbReference type="ChEBI" id="CHEBI:29103"/>
    </ligand>
</feature>
<dbReference type="GO" id="GO:0005886">
    <property type="term" value="C:plasma membrane"/>
    <property type="evidence" value="ECO:0007669"/>
    <property type="project" value="UniProtKB-SubCell"/>
</dbReference>
<comment type="function">
    <text evidence="12">Low-affinity potassium transport system. Interacts with Trk system potassium uptake protein TrkA.</text>
</comment>
<organism evidence="15 16">
    <name type="scientific">Actinobacillus delphinicola</name>
    <dbReference type="NCBI Taxonomy" id="51161"/>
    <lineage>
        <taxon>Bacteria</taxon>
        <taxon>Pseudomonadati</taxon>
        <taxon>Pseudomonadota</taxon>
        <taxon>Gammaproteobacteria</taxon>
        <taxon>Pasteurellales</taxon>
        <taxon>Pasteurellaceae</taxon>
        <taxon>Actinobacillus</taxon>
    </lineage>
</organism>
<reference evidence="15 16" key="1">
    <citation type="submission" date="2018-12" db="EMBL/GenBank/DDBJ databases">
        <authorList>
            <consortium name="Pathogen Informatics"/>
        </authorList>
    </citation>
    <scope>NUCLEOTIDE SEQUENCE [LARGE SCALE GENOMIC DNA]</scope>
    <source>
        <strain evidence="15 16">NCTC12871</strain>
    </source>
</reference>
<feature type="transmembrane region" description="Helical" evidence="14">
    <location>
        <begin position="122"/>
        <end position="147"/>
    </location>
</feature>
<evidence type="ECO:0000256" key="11">
    <source>
        <dbReference type="ARBA" id="ARBA00023136"/>
    </source>
</evidence>
<evidence type="ECO:0000256" key="2">
    <source>
        <dbReference type="ARBA" id="ARBA00009137"/>
    </source>
</evidence>
<name>A0A448TTV0_9PAST</name>
<keyword evidence="9 14" id="KW-1133">Transmembrane helix</keyword>
<keyword evidence="8 12" id="KW-0630">Potassium</keyword>
<keyword evidence="4 12" id="KW-1003">Cell membrane</keyword>
<evidence type="ECO:0000256" key="9">
    <source>
        <dbReference type="ARBA" id="ARBA00022989"/>
    </source>
</evidence>
<comment type="similarity">
    <text evidence="2 12">Belongs to the TrkH potassium transport family.</text>
</comment>
<dbReference type="AlphaFoldDB" id="A0A448TTV0"/>
<feature type="transmembrane region" description="Helical" evidence="14">
    <location>
        <begin position="224"/>
        <end position="246"/>
    </location>
</feature>
<dbReference type="PIRSF" id="PIRSF006247">
    <property type="entry name" value="TrkH"/>
    <property type="match status" value="1"/>
</dbReference>
<evidence type="ECO:0000256" key="13">
    <source>
        <dbReference type="PIRSR" id="PIRSR006247-1"/>
    </source>
</evidence>
<feature type="binding site" evidence="13">
    <location>
        <position position="97"/>
    </location>
    <ligand>
        <name>K(+)</name>
        <dbReference type="ChEBI" id="CHEBI:29103"/>
    </ligand>
</feature>
<dbReference type="Proteomes" id="UP000279799">
    <property type="component" value="Chromosome"/>
</dbReference>
<evidence type="ECO:0000313" key="15">
    <source>
        <dbReference type="EMBL" id="VEJ09263.1"/>
    </source>
</evidence>